<keyword evidence="3" id="KW-1185">Reference proteome</keyword>
<keyword evidence="1" id="KW-0472">Membrane</keyword>
<feature type="transmembrane region" description="Helical" evidence="1">
    <location>
        <begin position="135"/>
        <end position="152"/>
    </location>
</feature>
<keyword evidence="1" id="KW-0812">Transmembrane</keyword>
<feature type="transmembrane region" description="Helical" evidence="1">
    <location>
        <begin position="727"/>
        <end position="751"/>
    </location>
</feature>
<reference evidence="2" key="1">
    <citation type="submission" date="2017-12" db="EMBL/GenBank/DDBJ databases">
        <title>Gene loss provides genomic basis for host adaptation in cereal stripe rust fungi.</title>
        <authorList>
            <person name="Xia C."/>
        </authorList>
    </citation>
    <scope>NUCLEOTIDE SEQUENCE [LARGE SCALE GENOMIC DNA]</scope>
    <source>
        <strain evidence="2">93-210</strain>
    </source>
</reference>
<protein>
    <submittedName>
        <fullName evidence="2">Uncharacterized protein</fullName>
    </submittedName>
</protein>
<proteinExistence type="predicted"/>
<dbReference type="AlphaFoldDB" id="A0A2S4W1K8"/>
<feature type="transmembrane region" description="Helical" evidence="1">
    <location>
        <begin position="242"/>
        <end position="264"/>
    </location>
</feature>
<dbReference type="EMBL" id="PKSL01000011">
    <property type="protein sequence ID" value="POW15631.1"/>
    <property type="molecule type" value="Genomic_DNA"/>
</dbReference>
<accession>A0A2S4W1K8</accession>
<feature type="transmembrane region" description="Helical" evidence="1">
    <location>
        <begin position="575"/>
        <end position="593"/>
    </location>
</feature>
<feature type="transmembrane region" description="Helical" evidence="1">
    <location>
        <begin position="173"/>
        <end position="190"/>
    </location>
</feature>
<evidence type="ECO:0000313" key="3">
    <source>
        <dbReference type="Proteomes" id="UP000239156"/>
    </source>
</evidence>
<feature type="transmembrane region" description="Helical" evidence="1">
    <location>
        <begin position="790"/>
        <end position="808"/>
    </location>
</feature>
<feature type="transmembrane region" description="Helical" evidence="1">
    <location>
        <begin position="324"/>
        <end position="348"/>
    </location>
</feature>
<feature type="non-terminal residue" evidence="2">
    <location>
        <position position="1"/>
    </location>
</feature>
<dbReference type="VEuPathDB" id="FungiDB:PSTT_02005"/>
<feature type="transmembrane region" description="Helical" evidence="1">
    <location>
        <begin position="605"/>
        <end position="626"/>
    </location>
</feature>
<dbReference type="VEuPathDB" id="FungiDB:PSHT_10443"/>
<feature type="transmembrane region" description="Helical" evidence="1">
    <location>
        <begin position="71"/>
        <end position="90"/>
    </location>
</feature>
<gene>
    <name evidence="2" type="ORF">PSTT_02005</name>
</gene>
<dbReference type="Proteomes" id="UP000239156">
    <property type="component" value="Unassembled WGS sequence"/>
</dbReference>
<sequence>SIPKIFTSAGPEDPSSHLTLQLRPSAHQYIPMATQALVEFIINLPSSVNPYEATAEKIKQETQSVLTTHDYGWNTVGIVFYYQSAVPVLWGRILRRIVAFNFLVSVSLLLFMINHTPFQLACLLSSASPADLVELFFVSSLCIQTITVLRLRKKANKLHFFRCNKLGLIHVELLNETVLLLFLFSLLGLVDLVTQEWVDKGLLRFSSKIVLQICIETAMNVTSLGARERAGASIRLSPFIRFALNGLLLAFMLTPGVLLFWLSIQGAGALRAIEDTSGKIVAALLQAAPTYRPENYNHLSVIQIVKPLETIFPHVTRFAYDTKFILYLYLVQHILIAVVYLPIFITVLRSLRRQISPKYVSEKGFAGNPTAKERNAIDKLSAPSSSASHFSDPTWVFVEQVAGHGPSVVISNVILAFLIQNVLYSNKKRLNCATVPPMSTQALVEFINNLPLSINPYEATAKKIKQETQSAVPVLWGLILRRITAFSFFMSVISLLVVIIPWTNEMNHGISKATSDEKQLNSSSALKTVGLIHVELLNETWVSWIWSRKNGWTKGSCVFRVKWYCRFLFKQRNKVFLWILGIETAMNVTTLGARERDGASIRLSPFLRFALNGTLVAFMLTPVGVYDLMSLSLGGPEQDLRTCHQLICFGPLTCKPHPLALLLWHSIRASNSLRAIEHISGNIMAALLQAAPTYRPENYSPLSVFQIVKPLETIFPYIKRFAYDAKFILYLSLVHHILIAAVYLPIFITVLRSLRRQSSTRDQRVFPGNHTATNRDEIDKVRKRLIKHACLIYLQEILYCPALIYMVSAHSSGASQFSDPTWVFVDQVVSDQVGPWLNKLDSDHVVLPQAAHAPISITSNIILTFLIQNALYTNKKRLNPCNVPDNIHPESVLEDGKSHKAFESSSS</sequence>
<feature type="transmembrane region" description="Helical" evidence="1">
    <location>
        <begin position="483"/>
        <end position="502"/>
    </location>
</feature>
<evidence type="ECO:0000256" key="1">
    <source>
        <dbReference type="SAM" id="Phobius"/>
    </source>
</evidence>
<evidence type="ECO:0000313" key="2">
    <source>
        <dbReference type="EMBL" id="POW15631.1"/>
    </source>
</evidence>
<feature type="transmembrane region" description="Helical" evidence="1">
    <location>
        <begin position="846"/>
        <end position="867"/>
    </location>
</feature>
<feature type="transmembrane region" description="Helical" evidence="1">
    <location>
        <begin position="97"/>
        <end position="115"/>
    </location>
</feature>
<name>A0A2S4W1K8_9BASI</name>
<comment type="caution">
    <text evidence="2">The sequence shown here is derived from an EMBL/GenBank/DDBJ whole genome shotgun (WGS) entry which is preliminary data.</text>
</comment>
<organism evidence="2 3">
    <name type="scientific">Puccinia striiformis</name>
    <dbReference type="NCBI Taxonomy" id="27350"/>
    <lineage>
        <taxon>Eukaryota</taxon>
        <taxon>Fungi</taxon>
        <taxon>Dikarya</taxon>
        <taxon>Basidiomycota</taxon>
        <taxon>Pucciniomycotina</taxon>
        <taxon>Pucciniomycetes</taxon>
        <taxon>Pucciniales</taxon>
        <taxon>Pucciniaceae</taxon>
        <taxon>Puccinia</taxon>
    </lineage>
</organism>
<keyword evidence="1" id="KW-1133">Transmembrane helix</keyword>